<dbReference type="AlphaFoldDB" id="A0AAD4RCD8"/>
<evidence type="ECO:0000256" key="6">
    <source>
        <dbReference type="ARBA" id="ARBA00022868"/>
    </source>
</evidence>
<proteinExistence type="predicted"/>
<evidence type="ECO:0000313" key="13">
    <source>
        <dbReference type="EMBL" id="KAI1725928.1"/>
    </source>
</evidence>
<evidence type="ECO:0000256" key="3">
    <source>
        <dbReference type="ARBA" id="ARBA00022448"/>
    </source>
</evidence>
<dbReference type="GO" id="GO:0005921">
    <property type="term" value="C:gap junction"/>
    <property type="evidence" value="ECO:0007669"/>
    <property type="project" value="UniProtKB-SubCell"/>
</dbReference>
<keyword evidence="9" id="KW-0406">Ion transport</keyword>
<evidence type="ECO:0000256" key="9">
    <source>
        <dbReference type="ARBA" id="ARBA00023065"/>
    </source>
</evidence>
<comment type="caution">
    <text evidence="13">The sequence shown here is derived from an EMBL/GenBank/DDBJ whole genome shotgun (WGS) entry which is preliminary data.</text>
</comment>
<keyword evidence="5" id="KW-0812">Transmembrane</keyword>
<feature type="region of interest" description="Disordered" evidence="12">
    <location>
        <begin position="135"/>
        <end position="154"/>
    </location>
</feature>
<dbReference type="GO" id="GO:0005243">
    <property type="term" value="F:gap junction channel activity"/>
    <property type="evidence" value="ECO:0007669"/>
    <property type="project" value="TreeGrafter"/>
</dbReference>
<evidence type="ECO:0000256" key="11">
    <source>
        <dbReference type="ARBA" id="ARBA00023303"/>
    </source>
</evidence>
<keyword evidence="14" id="KW-1185">Reference proteome</keyword>
<gene>
    <name evidence="13" type="ORF">DdX_02617</name>
</gene>
<dbReference type="Proteomes" id="UP001201812">
    <property type="component" value="Unassembled WGS sequence"/>
</dbReference>
<reference evidence="13" key="1">
    <citation type="submission" date="2022-01" db="EMBL/GenBank/DDBJ databases">
        <title>Genome Sequence Resource for Two Populations of Ditylenchus destructor, the Migratory Endoparasitic Phytonematode.</title>
        <authorList>
            <person name="Zhang H."/>
            <person name="Lin R."/>
            <person name="Xie B."/>
        </authorList>
    </citation>
    <scope>NUCLEOTIDE SEQUENCE</scope>
    <source>
        <strain evidence="13">BazhouSP</strain>
    </source>
</reference>
<keyword evidence="10" id="KW-0472">Membrane</keyword>
<feature type="compositionally biased region" description="Polar residues" evidence="12">
    <location>
        <begin position="137"/>
        <end position="154"/>
    </location>
</feature>
<dbReference type="EMBL" id="JAKKPZ010000002">
    <property type="protein sequence ID" value="KAI1725928.1"/>
    <property type="molecule type" value="Genomic_DNA"/>
</dbReference>
<keyword evidence="11" id="KW-0407">Ion channel</keyword>
<evidence type="ECO:0000256" key="8">
    <source>
        <dbReference type="ARBA" id="ARBA00022989"/>
    </source>
</evidence>
<evidence type="ECO:0000256" key="2">
    <source>
        <dbReference type="ARBA" id="ARBA00004651"/>
    </source>
</evidence>
<evidence type="ECO:0000256" key="4">
    <source>
        <dbReference type="ARBA" id="ARBA00022475"/>
    </source>
</evidence>
<keyword evidence="7" id="KW-0965">Cell junction</keyword>
<evidence type="ECO:0000256" key="1">
    <source>
        <dbReference type="ARBA" id="ARBA00004610"/>
    </source>
</evidence>
<evidence type="ECO:0000256" key="5">
    <source>
        <dbReference type="ARBA" id="ARBA00022692"/>
    </source>
</evidence>
<evidence type="ECO:0000313" key="14">
    <source>
        <dbReference type="Proteomes" id="UP001201812"/>
    </source>
</evidence>
<feature type="region of interest" description="Disordered" evidence="12">
    <location>
        <begin position="212"/>
        <end position="263"/>
    </location>
</feature>
<keyword evidence="6" id="KW-0303">Gap junction</keyword>
<dbReference type="PANTHER" id="PTHR11893">
    <property type="entry name" value="INNEXIN"/>
    <property type="match status" value="1"/>
</dbReference>
<dbReference type="GO" id="GO:0034220">
    <property type="term" value="P:monoatomic ion transmembrane transport"/>
    <property type="evidence" value="ECO:0007669"/>
    <property type="project" value="UniProtKB-KW"/>
</dbReference>
<keyword evidence="4" id="KW-1003">Cell membrane</keyword>
<evidence type="ECO:0000256" key="10">
    <source>
        <dbReference type="ARBA" id="ARBA00023136"/>
    </source>
</evidence>
<protein>
    <submittedName>
        <fullName evidence="13">Innexin domain-containing protein</fullName>
    </submittedName>
</protein>
<dbReference type="InterPro" id="IPR000990">
    <property type="entry name" value="Innexin"/>
</dbReference>
<accession>A0AAD4RCD8</accession>
<organism evidence="13 14">
    <name type="scientific">Ditylenchus destructor</name>
    <dbReference type="NCBI Taxonomy" id="166010"/>
    <lineage>
        <taxon>Eukaryota</taxon>
        <taxon>Metazoa</taxon>
        <taxon>Ecdysozoa</taxon>
        <taxon>Nematoda</taxon>
        <taxon>Chromadorea</taxon>
        <taxon>Rhabditida</taxon>
        <taxon>Tylenchina</taxon>
        <taxon>Tylenchomorpha</taxon>
        <taxon>Sphaerularioidea</taxon>
        <taxon>Anguinidae</taxon>
        <taxon>Anguininae</taxon>
        <taxon>Ditylenchus</taxon>
    </lineage>
</organism>
<comment type="subcellular location">
    <subcellularLocation>
        <location evidence="1">Cell junction</location>
        <location evidence="1">Gap junction</location>
    </subcellularLocation>
    <subcellularLocation>
        <location evidence="2">Cell membrane</location>
        <topology evidence="2">Multi-pass membrane protein</topology>
    </subcellularLocation>
</comment>
<keyword evidence="8" id="KW-1133">Transmembrane helix</keyword>
<keyword evidence="3" id="KW-0813">Transport</keyword>
<name>A0AAD4RCD8_9BILA</name>
<evidence type="ECO:0000256" key="7">
    <source>
        <dbReference type="ARBA" id="ARBA00022949"/>
    </source>
</evidence>
<dbReference type="GO" id="GO:0005886">
    <property type="term" value="C:plasma membrane"/>
    <property type="evidence" value="ECO:0007669"/>
    <property type="project" value="UniProtKB-SubCell"/>
</dbReference>
<dbReference type="PANTHER" id="PTHR11893:SF44">
    <property type="entry name" value="INNEXIN"/>
    <property type="match status" value="1"/>
</dbReference>
<evidence type="ECO:0000256" key="12">
    <source>
        <dbReference type="SAM" id="MobiDB-lite"/>
    </source>
</evidence>
<sequence>MADVDFRREKFHAELDEFVRDYIKIDGVFVLRILTIHAGMLVCTQIVDILWEEFRIFSAEAAAKRIEGEIIEPALSSAVVSDKDRPQLGRRKIPVLAPLTTQHDHYYHGGYGTDSKSFPPMSSLMASRMDLRRPSMGPSNLQSRSGLQTGATSGFPQKFTAAAAGVTSNQRTGFRRFSTPAAGHSMARHGPTPIHRAATLAMTMSQFDMRRESMDPTNMPPVPPIRVEPSEEVEEEEVPFSGQRRDQYLRVPTHSENAENEED</sequence>